<evidence type="ECO:0000313" key="2">
    <source>
        <dbReference type="Proteomes" id="UP001189813"/>
    </source>
</evidence>
<gene>
    <name evidence="1" type="ORF">LMG19083_04770</name>
</gene>
<reference evidence="1 2" key="1">
    <citation type="submission" date="2023-07" db="EMBL/GenBank/DDBJ databases">
        <authorList>
            <person name="Peeters C."/>
        </authorList>
    </citation>
    <scope>NUCLEOTIDE SEQUENCE [LARGE SCALE GENOMIC DNA]</scope>
    <source>
        <strain evidence="1 2">LMG 19083</strain>
    </source>
</reference>
<sequence>MGWGMERQDLDAIRRAAHGELRTAILGVLPENAVLRLEDDCLSELYVHAWWRVSTIDGQEAVNSLSFHLSSAMLATYLGLPQAERADRCSRLKAWAAWALDGAPRVNDGEEGFDISVVVPLNVFWPDRTSAI</sequence>
<dbReference type="EMBL" id="CATZBU010000021">
    <property type="protein sequence ID" value="CAJ0808773.1"/>
    <property type="molecule type" value="Genomic_DNA"/>
</dbReference>
<keyword evidence="2" id="KW-1185">Reference proteome</keyword>
<organism evidence="1 2">
    <name type="scientific">Ralstonia psammae</name>
    <dbReference type="NCBI Taxonomy" id="3058598"/>
    <lineage>
        <taxon>Bacteria</taxon>
        <taxon>Pseudomonadati</taxon>
        <taxon>Pseudomonadota</taxon>
        <taxon>Betaproteobacteria</taxon>
        <taxon>Burkholderiales</taxon>
        <taxon>Burkholderiaceae</taxon>
        <taxon>Ralstonia</taxon>
    </lineage>
</organism>
<evidence type="ECO:0000313" key="1">
    <source>
        <dbReference type="EMBL" id="CAJ0808773.1"/>
    </source>
</evidence>
<accession>A0ABM9JYS2</accession>
<protein>
    <submittedName>
        <fullName evidence="1">Uncharacterized protein</fullName>
    </submittedName>
</protein>
<name>A0ABM9JYS2_9RALS</name>
<proteinExistence type="predicted"/>
<dbReference type="Proteomes" id="UP001189813">
    <property type="component" value="Unassembled WGS sequence"/>
</dbReference>
<comment type="caution">
    <text evidence="1">The sequence shown here is derived from an EMBL/GenBank/DDBJ whole genome shotgun (WGS) entry which is preliminary data.</text>
</comment>